<evidence type="ECO:0000259" key="3">
    <source>
        <dbReference type="SMART" id="SM00849"/>
    </source>
</evidence>
<proteinExistence type="predicted"/>
<sequence>MKMQSLGAACTVTGSMHLLTLDAAAGGTRQLLIDCGLFQGGEELEARNREPFPFDPRDLDAVILTHAHLDHVGRLPILIKQGFRGPVYCTAPTAALAETVLLDSARLQVEGYRQDVRRARRQGREDEVPPPLYEEEDVHRTVALLRPQLEFGETLRVADISITPQRAGHILGSAYLLIESAQGRLIMSGDLGNRESGLQLDFTPPPEADAVVIETTYANRTHRVWADTLTEFRDALRESVRLGGKILIPSFAIERAQTILYTLKELMDSGEVPRIPVFLDSPMAARATHEYFEFGDELIPPVRQALQNGEDPFRPSTLHVVPTAAESQRINRYDGPAIILAGNGMMTGGRIQHHLKHHLWKPSTSLVIVSYQSPSSLGGRIVAGTDSVRIMGEDVAVRAKVHTIGGFSAHADQDDLLAFLSTAGKPHVWLVHGEVEVMEAFVPVLEQEGMKGDIVPDRETVDLTGPGFPQGRPPGLPTPEGRDTQRSAGGE</sequence>
<dbReference type="OrthoDB" id="9803916at2"/>
<keyword evidence="1" id="KW-0378">Hydrolase</keyword>
<dbReference type="Pfam" id="PF10996">
    <property type="entry name" value="Beta-Casp"/>
    <property type="match status" value="1"/>
</dbReference>
<dbReference type="Pfam" id="PF07521">
    <property type="entry name" value="RMMBL"/>
    <property type="match status" value="1"/>
</dbReference>
<dbReference type="InterPro" id="IPR011108">
    <property type="entry name" value="RMMBL"/>
</dbReference>
<evidence type="ECO:0000256" key="2">
    <source>
        <dbReference type="SAM" id="MobiDB-lite"/>
    </source>
</evidence>
<dbReference type="AlphaFoldDB" id="A0A172T6Z1"/>
<dbReference type="PANTHER" id="PTHR11203">
    <property type="entry name" value="CLEAVAGE AND POLYADENYLATION SPECIFICITY FACTOR FAMILY MEMBER"/>
    <property type="match status" value="1"/>
</dbReference>
<dbReference type="InterPro" id="IPR001279">
    <property type="entry name" value="Metallo-B-lactamas"/>
</dbReference>
<dbReference type="STRING" id="1182568.SU48_02375"/>
<dbReference type="SUPFAM" id="SSF56281">
    <property type="entry name" value="Metallo-hydrolase/oxidoreductase"/>
    <property type="match status" value="1"/>
</dbReference>
<dbReference type="InterPro" id="IPR050698">
    <property type="entry name" value="MBL"/>
</dbReference>
<dbReference type="RefSeq" id="WP_064013849.1">
    <property type="nucleotide sequence ID" value="NZ_CP011387.1"/>
</dbReference>
<dbReference type="SMART" id="SM00849">
    <property type="entry name" value="Lactamase_B"/>
    <property type="match status" value="1"/>
</dbReference>
<protein>
    <submittedName>
        <fullName evidence="5">Cleavage protein</fullName>
    </submittedName>
</protein>
<dbReference type="Gene3D" id="3.60.15.10">
    <property type="entry name" value="Ribonuclease Z/Hydroxyacylglutathione hydrolase-like"/>
    <property type="match status" value="1"/>
</dbReference>
<name>A0A172T6Z1_9DEIO</name>
<dbReference type="CDD" id="cd16295">
    <property type="entry name" value="TTHA0252-CPSF-like_MBL-fold"/>
    <property type="match status" value="1"/>
</dbReference>
<dbReference type="GO" id="GO:0016787">
    <property type="term" value="F:hydrolase activity"/>
    <property type="evidence" value="ECO:0007669"/>
    <property type="project" value="UniProtKB-KW"/>
</dbReference>
<evidence type="ECO:0000256" key="1">
    <source>
        <dbReference type="ARBA" id="ARBA00022801"/>
    </source>
</evidence>
<gene>
    <name evidence="5" type="ORF">SU48_02375</name>
</gene>
<dbReference type="KEGG" id="dpu:SU48_02375"/>
<dbReference type="Gene3D" id="3.40.50.10890">
    <property type="match status" value="1"/>
</dbReference>
<dbReference type="EMBL" id="CP011387">
    <property type="protein sequence ID" value="ANE42798.1"/>
    <property type="molecule type" value="Genomic_DNA"/>
</dbReference>
<dbReference type="PANTHER" id="PTHR11203:SF37">
    <property type="entry name" value="INTEGRATOR COMPLEX SUBUNIT 11"/>
    <property type="match status" value="1"/>
</dbReference>
<evidence type="ECO:0000313" key="5">
    <source>
        <dbReference type="EMBL" id="ANE42798.1"/>
    </source>
</evidence>
<feature type="domain" description="Beta-Casp" evidence="4">
    <location>
        <begin position="256"/>
        <end position="381"/>
    </location>
</feature>
<feature type="region of interest" description="Disordered" evidence="2">
    <location>
        <begin position="452"/>
        <end position="491"/>
    </location>
</feature>
<dbReference type="SMART" id="SM01027">
    <property type="entry name" value="Beta-Casp"/>
    <property type="match status" value="1"/>
</dbReference>
<evidence type="ECO:0000313" key="6">
    <source>
        <dbReference type="Proteomes" id="UP000077363"/>
    </source>
</evidence>
<keyword evidence="6" id="KW-1185">Reference proteome</keyword>
<feature type="domain" description="Metallo-beta-lactamase" evidence="3">
    <location>
        <begin position="13"/>
        <end position="222"/>
    </location>
</feature>
<accession>A0A172T6Z1</accession>
<dbReference type="Pfam" id="PF00753">
    <property type="entry name" value="Lactamase_B"/>
    <property type="match status" value="1"/>
</dbReference>
<dbReference type="InterPro" id="IPR036866">
    <property type="entry name" value="RibonucZ/Hydroxyglut_hydro"/>
</dbReference>
<reference evidence="5 6" key="1">
    <citation type="submission" date="2015-01" db="EMBL/GenBank/DDBJ databases">
        <title>Deinococcus puniceus/DY1/ whole genome sequencing.</title>
        <authorList>
            <person name="Kim M.K."/>
            <person name="Srinivasan S."/>
            <person name="Lee J.-J."/>
        </authorList>
    </citation>
    <scope>NUCLEOTIDE SEQUENCE [LARGE SCALE GENOMIC DNA]</scope>
    <source>
        <strain evidence="5 6">DY1</strain>
    </source>
</reference>
<feature type="compositionally biased region" description="Basic and acidic residues" evidence="2">
    <location>
        <begin position="452"/>
        <end position="461"/>
    </location>
</feature>
<dbReference type="PATRIC" id="fig|1182568.3.peg.499"/>
<organism evidence="5 6">
    <name type="scientific">Deinococcus puniceus</name>
    <dbReference type="NCBI Taxonomy" id="1182568"/>
    <lineage>
        <taxon>Bacteria</taxon>
        <taxon>Thermotogati</taxon>
        <taxon>Deinococcota</taxon>
        <taxon>Deinococci</taxon>
        <taxon>Deinococcales</taxon>
        <taxon>Deinococcaceae</taxon>
        <taxon>Deinococcus</taxon>
    </lineage>
</organism>
<evidence type="ECO:0000259" key="4">
    <source>
        <dbReference type="SMART" id="SM01027"/>
    </source>
</evidence>
<dbReference type="InterPro" id="IPR022712">
    <property type="entry name" value="Beta_Casp"/>
</dbReference>
<dbReference type="GO" id="GO:0004521">
    <property type="term" value="F:RNA endonuclease activity"/>
    <property type="evidence" value="ECO:0007669"/>
    <property type="project" value="TreeGrafter"/>
</dbReference>
<dbReference type="Proteomes" id="UP000077363">
    <property type="component" value="Chromosome"/>
</dbReference>